<dbReference type="Proteomes" id="UP000580250">
    <property type="component" value="Unassembled WGS sequence"/>
</dbReference>
<comment type="similarity">
    <text evidence="1">Belongs to the bacterial ribosomal protein bS21 family.</text>
</comment>
<name>A0A6V7VPB6_MELEN</name>
<dbReference type="GO" id="GO:0005840">
    <property type="term" value="C:ribosome"/>
    <property type="evidence" value="ECO:0007669"/>
    <property type="project" value="UniProtKB-KW"/>
</dbReference>
<comment type="caution">
    <text evidence="4">The sequence shown here is derived from an EMBL/GenBank/DDBJ whole genome shotgun (WGS) entry which is preliminary data.</text>
</comment>
<proteinExistence type="inferred from homology"/>
<gene>
    <name evidence="4" type="ORF">MENT_LOCUS28674</name>
</gene>
<reference evidence="4 5" key="1">
    <citation type="submission" date="2020-08" db="EMBL/GenBank/DDBJ databases">
        <authorList>
            <person name="Koutsovoulos G."/>
            <person name="Danchin GJ E."/>
        </authorList>
    </citation>
    <scope>NUCLEOTIDE SEQUENCE [LARGE SCALE GENOMIC DNA]</scope>
</reference>
<dbReference type="InterPro" id="IPR001911">
    <property type="entry name" value="Ribosomal_bS21"/>
</dbReference>
<keyword evidence="2" id="KW-0689">Ribosomal protein</keyword>
<dbReference type="AlphaFoldDB" id="A0A6V7VPB6"/>
<dbReference type="OrthoDB" id="2501249at2759"/>
<accession>A0A6V7VPB6</accession>
<dbReference type="EMBL" id="CAJEWN010000285">
    <property type="protein sequence ID" value="CAD2176836.1"/>
    <property type="molecule type" value="Genomic_DNA"/>
</dbReference>
<sequence>MPSIRFTWRGKMRQPFGVPLFHGIWAMQPGKFLQKTIMVKDNDVDAAFHVLNRLMEREGLIKVIRNTRYFLKPYMQRNQYAKEASEAIIDEDRERKFKFLTRKIERMLILDRLHIN</sequence>
<dbReference type="GO" id="GO:0003735">
    <property type="term" value="F:structural constituent of ribosome"/>
    <property type="evidence" value="ECO:0007669"/>
    <property type="project" value="InterPro"/>
</dbReference>
<evidence type="ECO:0000313" key="5">
    <source>
        <dbReference type="Proteomes" id="UP000580250"/>
    </source>
</evidence>
<evidence type="ECO:0000256" key="1">
    <source>
        <dbReference type="ARBA" id="ARBA00006640"/>
    </source>
</evidence>
<dbReference type="GO" id="GO:1990904">
    <property type="term" value="C:ribonucleoprotein complex"/>
    <property type="evidence" value="ECO:0007669"/>
    <property type="project" value="UniProtKB-KW"/>
</dbReference>
<protein>
    <submittedName>
        <fullName evidence="4">Uncharacterized protein</fullName>
    </submittedName>
</protein>
<dbReference type="GO" id="GO:0006412">
    <property type="term" value="P:translation"/>
    <property type="evidence" value="ECO:0007669"/>
    <property type="project" value="InterPro"/>
</dbReference>
<dbReference type="Pfam" id="PF01165">
    <property type="entry name" value="Ribosomal_S21"/>
    <property type="match status" value="1"/>
</dbReference>
<keyword evidence="3" id="KW-0687">Ribonucleoprotein</keyword>
<organism evidence="4 5">
    <name type="scientific">Meloidogyne enterolobii</name>
    <name type="common">Root-knot nematode worm</name>
    <name type="synonym">Meloidogyne mayaguensis</name>
    <dbReference type="NCBI Taxonomy" id="390850"/>
    <lineage>
        <taxon>Eukaryota</taxon>
        <taxon>Metazoa</taxon>
        <taxon>Ecdysozoa</taxon>
        <taxon>Nematoda</taxon>
        <taxon>Chromadorea</taxon>
        <taxon>Rhabditida</taxon>
        <taxon>Tylenchina</taxon>
        <taxon>Tylenchomorpha</taxon>
        <taxon>Tylenchoidea</taxon>
        <taxon>Meloidogynidae</taxon>
        <taxon>Meloidogyninae</taxon>
        <taxon>Meloidogyne</taxon>
    </lineage>
</organism>
<evidence type="ECO:0000256" key="3">
    <source>
        <dbReference type="ARBA" id="ARBA00023274"/>
    </source>
</evidence>
<dbReference type="NCBIfam" id="TIGR00030">
    <property type="entry name" value="S21p"/>
    <property type="match status" value="1"/>
</dbReference>
<evidence type="ECO:0000313" key="4">
    <source>
        <dbReference type="EMBL" id="CAD2176836.1"/>
    </source>
</evidence>
<evidence type="ECO:0000256" key="2">
    <source>
        <dbReference type="ARBA" id="ARBA00022980"/>
    </source>
</evidence>